<comment type="subcellular location">
    <subcellularLocation>
        <location evidence="1">Cell membrane</location>
        <topology evidence="1">Multi-pass membrane protein</topology>
    </subcellularLocation>
</comment>
<dbReference type="InterPro" id="IPR050189">
    <property type="entry name" value="MFS_Efflux_Transporters"/>
</dbReference>
<keyword evidence="9" id="KW-1185">Reference proteome</keyword>
<evidence type="ECO:0000256" key="5">
    <source>
        <dbReference type="ARBA" id="ARBA00023136"/>
    </source>
</evidence>
<reference evidence="8 9" key="1">
    <citation type="submission" date="2024-05" db="EMBL/GenBank/DDBJ databases">
        <authorList>
            <person name="De Oliveira J.P."/>
            <person name="Noriler S.A."/>
            <person name="De Oliveira A.G."/>
            <person name="Sipoli D.S."/>
        </authorList>
    </citation>
    <scope>NUCLEOTIDE SEQUENCE [LARGE SCALE GENOMIC DNA]</scope>
    <source>
        <strain evidence="8 9">LABIM189</strain>
    </source>
</reference>
<feature type="domain" description="Major facilitator superfamily (MFS) profile" evidence="7">
    <location>
        <begin position="12"/>
        <end position="386"/>
    </location>
</feature>
<evidence type="ECO:0000256" key="1">
    <source>
        <dbReference type="ARBA" id="ARBA00004651"/>
    </source>
</evidence>
<protein>
    <submittedName>
        <fullName evidence="8">MFS transporter</fullName>
    </submittedName>
</protein>
<gene>
    <name evidence="8" type="ORF">ABGV49_01485</name>
</gene>
<organism evidence="8 9">
    <name type="scientific">Chromobacterium vaccinii</name>
    <dbReference type="NCBI Taxonomy" id="1108595"/>
    <lineage>
        <taxon>Bacteria</taxon>
        <taxon>Pseudomonadati</taxon>
        <taxon>Pseudomonadota</taxon>
        <taxon>Betaproteobacteria</taxon>
        <taxon>Neisseriales</taxon>
        <taxon>Chromobacteriaceae</taxon>
        <taxon>Chromobacterium</taxon>
    </lineage>
</organism>
<keyword evidence="5 6" id="KW-0472">Membrane</keyword>
<evidence type="ECO:0000259" key="7">
    <source>
        <dbReference type="PROSITE" id="PS50850"/>
    </source>
</evidence>
<evidence type="ECO:0000256" key="6">
    <source>
        <dbReference type="SAM" id="Phobius"/>
    </source>
</evidence>
<keyword evidence="2" id="KW-1003">Cell membrane</keyword>
<dbReference type="EMBL" id="JBDOJC010000001">
    <property type="protein sequence ID" value="MEO2215735.1"/>
    <property type="molecule type" value="Genomic_DNA"/>
</dbReference>
<sequence>MMNTSRNSIPPSIYALGFGIFAMVTSELQVTGMMPVMAQSLSVSISSIGYLISIYAFAMAVGGPLLTMLLLRFAPKAGLMILYATFLIGEVLGAMAPSYGSLIVARLITGAVSGAFFGVALAICVELVDPKMHGRGISIVLGGLMLGTVLGLPLASLVGDHFGWRESFWSVSLLSLVSWLVSMGMVPALAKKGHASLAEELSALKSKKLWAAFSTSMLIIGATYSAFSYFTPILKDVAGFSSNWVSILLLVYGAATVIGNNIVGRLADRHTIPVLVSGLVLLAAFLTLFGLFVTSKAIVVVALIGVGLVGVTMNPAMVTRVMRTANGRPLVNTVHTSVITMGVVVGAFLGGIGISAGFGLLSPLWIGVAMAVAGLISLWPEMRGTPAGEAAKVARQAR</sequence>
<dbReference type="Gene3D" id="1.20.1250.20">
    <property type="entry name" value="MFS general substrate transporter like domains"/>
    <property type="match status" value="2"/>
</dbReference>
<dbReference type="InterPro" id="IPR020846">
    <property type="entry name" value="MFS_dom"/>
</dbReference>
<evidence type="ECO:0000256" key="4">
    <source>
        <dbReference type="ARBA" id="ARBA00022989"/>
    </source>
</evidence>
<evidence type="ECO:0000256" key="2">
    <source>
        <dbReference type="ARBA" id="ARBA00022475"/>
    </source>
</evidence>
<dbReference type="InterPro" id="IPR011701">
    <property type="entry name" value="MFS"/>
</dbReference>
<dbReference type="RefSeq" id="WP_347369470.1">
    <property type="nucleotide sequence ID" value="NZ_JBDOJC010000001.1"/>
</dbReference>
<feature type="transmembrane region" description="Helical" evidence="6">
    <location>
        <begin position="78"/>
        <end position="97"/>
    </location>
</feature>
<accession>A0ABV0F910</accession>
<feature type="transmembrane region" description="Helical" evidence="6">
    <location>
        <begin position="50"/>
        <end position="71"/>
    </location>
</feature>
<dbReference type="PANTHER" id="PTHR43124">
    <property type="entry name" value="PURINE EFFLUX PUMP PBUE"/>
    <property type="match status" value="1"/>
</dbReference>
<dbReference type="PROSITE" id="PS50850">
    <property type="entry name" value="MFS"/>
    <property type="match status" value="1"/>
</dbReference>
<feature type="transmembrane region" description="Helical" evidence="6">
    <location>
        <begin position="330"/>
        <end position="354"/>
    </location>
</feature>
<dbReference type="CDD" id="cd17324">
    <property type="entry name" value="MFS_NepI_like"/>
    <property type="match status" value="1"/>
</dbReference>
<proteinExistence type="predicted"/>
<keyword evidence="4 6" id="KW-1133">Transmembrane helix</keyword>
<dbReference type="PANTHER" id="PTHR43124:SF8">
    <property type="entry name" value="INNER MEMBRANE TRANSPORT PROTEIN YDHP"/>
    <property type="match status" value="1"/>
</dbReference>
<dbReference type="InterPro" id="IPR036259">
    <property type="entry name" value="MFS_trans_sf"/>
</dbReference>
<comment type="caution">
    <text evidence="8">The sequence shown here is derived from an EMBL/GenBank/DDBJ whole genome shotgun (WGS) entry which is preliminary data.</text>
</comment>
<feature type="transmembrane region" description="Helical" evidence="6">
    <location>
        <begin position="137"/>
        <end position="156"/>
    </location>
</feature>
<feature type="transmembrane region" description="Helical" evidence="6">
    <location>
        <begin position="103"/>
        <end position="125"/>
    </location>
</feature>
<evidence type="ECO:0000313" key="8">
    <source>
        <dbReference type="EMBL" id="MEO2215735.1"/>
    </source>
</evidence>
<feature type="transmembrane region" description="Helical" evidence="6">
    <location>
        <begin position="360"/>
        <end position="379"/>
    </location>
</feature>
<evidence type="ECO:0000256" key="3">
    <source>
        <dbReference type="ARBA" id="ARBA00022692"/>
    </source>
</evidence>
<keyword evidence="3 6" id="KW-0812">Transmembrane</keyword>
<dbReference type="SUPFAM" id="SSF103473">
    <property type="entry name" value="MFS general substrate transporter"/>
    <property type="match status" value="1"/>
</dbReference>
<feature type="transmembrane region" description="Helical" evidence="6">
    <location>
        <begin position="168"/>
        <end position="189"/>
    </location>
</feature>
<feature type="transmembrane region" description="Helical" evidence="6">
    <location>
        <begin position="242"/>
        <end position="262"/>
    </location>
</feature>
<dbReference type="Proteomes" id="UP001455709">
    <property type="component" value="Unassembled WGS sequence"/>
</dbReference>
<feature type="transmembrane region" description="Helical" evidence="6">
    <location>
        <begin position="298"/>
        <end position="318"/>
    </location>
</feature>
<feature type="transmembrane region" description="Helical" evidence="6">
    <location>
        <begin position="274"/>
        <end position="292"/>
    </location>
</feature>
<dbReference type="Pfam" id="PF07690">
    <property type="entry name" value="MFS_1"/>
    <property type="match status" value="1"/>
</dbReference>
<feature type="transmembrane region" description="Helical" evidence="6">
    <location>
        <begin position="209"/>
        <end position="230"/>
    </location>
</feature>
<feature type="transmembrane region" description="Helical" evidence="6">
    <location>
        <begin position="12"/>
        <end position="30"/>
    </location>
</feature>
<evidence type="ECO:0000313" key="9">
    <source>
        <dbReference type="Proteomes" id="UP001455709"/>
    </source>
</evidence>
<name>A0ABV0F910_9NEIS</name>